<dbReference type="GO" id="GO:0006511">
    <property type="term" value="P:ubiquitin-dependent protein catabolic process"/>
    <property type="evidence" value="ECO:0007669"/>
    <property type="project" value="TreeGrafter"/>
</dbReference>
<dbReference type="Pfam" id="PF22788">
    <property type="entry name" value="COP9_hel_rpt"/>
    <property type="match status" value="1"/>
</dbReference>
<dbReference type="InterPro" id="IPR050756">
    <property type="entry name" value="CSN3"/>
</dbReference>
<name>A0A074WNY4_9PEZI</name>
<reference evidence="11 12" key="1">
    <citation type="journal article" date="2014" name="BMC Genomics">
        <title>Genome sequencing of four Aureobasidium pullulans varieties: biotechnological potential, stress tolerance, and description of new species.</title>
        <authorList>
            <person name="Gostin Ar C."/>
            <person name="Ohm R.A."/>
            <person name="Kogej T."/>
            <person name="Sonjak S."/>
            <person name="Turk M."/>
            <person name="Zajc J."/>
            <person name="Zalar P."/>
            <person name="Grube M."/>
            <person name="Sun H."/>
            <person name="Han J."/>
            <person name="Sharma A."/>
            <person name="Chiniquy J."/>
            <person name="Ngan C.Y."/>
            <person name="Lipzen A."/>
            <person name="Barry K."/>
            <person name="Grigoriev I.V."/>
            <person name="Gunde-Cimerman N."/>
        </authorList>
    </citation>
    <scope>NUCLEOTIDE SEQUENCE [LARGE SCALE GENOMIC DNA]</scope>
    <source>
        <strain evidence="11 12">CBS 147.97</strain>
    </source>
</reference>
<evidence type="ECO:0000256" key="2">
    <source>
        <dbReference type="ARBA" id="ARBA00004496"/>
    </source>
</evidence>
<dbReference type="InterPro" id="IPR000717">
    <property type="entry name" value="PCI_dom"/>
</dbReference>
<dbReference type="STRING" id="1043004.A0A074WNY4"/>
<keyword evidence="6" id="KW-0736">Signalosome</keyword>
<comment type="subcellular location">
    <subcellularLocation>
        <location evidence="2">Cytoplasm</location>
    </subcellularLocation>
    <subcellularLocation>
        <location evidence="1">Nucleus</location>
    </subcellularLocation>
</comment>
<feature type="domain" description="PCI" evidence="9">
    <location>
        <begin position="320"/>
        <end position="381"/>
    </location>
</feature>
<comment type="similarity">
    <text evidence="3">Belongs to the CSN3 family.</text>
</comment>
<dbReference type="AlphaFoldDB" id="A0A074WNY4"/>
<keyword evidence="7" id="KW-0539">Nucleus</keyword>
<gene>
    <name evidence="11" type="ORF">M436DRAFT_72622</name>
</gene>
<dbReference type="EMBL" id="KL584709">
    <property type="protein sequence ID" value="KEQ73304.1"/>
    <property type="molecule type" value="Genomic_DNA"/>
</dbReference>
<dbReference type="GO" id="GO:0005737">
    <property type="term" value="C:cytoplasm"/>
    <property type="evidence" value="ECO:0007669"/>
    <property type="project" value="UniProtKB-SubCell"/>
</dbReference>
<feature type="compositionally biased region" description="Acidic residues" evidence="8">
    <location>
        <begin position="470"/>
        <end position="482"/>
    </location>
</feature>
<evidence type="ECO:0000256" key="3">
    <source>
        <dbReference type="ARBA" id="ARBA00007084"/>
    </source>
</evidence>
<feature type="domain" description="COP9 signalosome complex subunit 3 N-terminal helical repeats" evidence="10">
    <location>
        <begin position="29"/>
        <end position="271"/>
    </location>
</feature>
<proteinExistence type="inferred from homology"/>
<evidence type="ECO:0000256" key="5">
    <source>
        <dbReference type="ARBA" id="ARBA00022490"/>
    </source>
</evidence>
<sequence length="482" mass="53715">MADLVSYLLTDPLADDSGAPLNDAKRDANARRLVDHMRKLKANQVPQQVQGKPLVELLDPTRNTIGYLAVLLAYAQQAVLAQQVALVANFLTHFDPVQARYVGPEMQQLLTWLANYYEYARDASFIPIIATAILRLDPESSTLTSNHMLFLRLCLTAGLPRQALPILDKDIYTLPTDPQRGVDDRLLCATHELSATFITKSSNISQPLTASDVHEYYLLGAHVYIGLRRYTRARLFLELVLASPTQNVATPLMVEAYKKSILVNLLSTGSTTFTKGLINAQMVKTYSSLSKPYEVLADVFKKRDVLRLDAEIGAATAVWDEDGNTAIVNQVAESLRRYRVIDLQKTYAALPIETIAMHLNLTPGATTTLLSTMIRDGHLNAMLPPPIAGAETKPVLRFLSHNPNQPTIDQDALLKEKSIHIERLAKHVREADRKLAIQKEYVDFTRRNKRAETAGAQGFEDPMDVWDAPENGDQDEDMMADL</sequence>
<evidence type="ECO:0000259" key="10">
    <source>
        <dbReference type="Pfam" id="PF22788"/>
    </source>
</evidence>
<keyword evidence="5" id="KW-0963">Cytoplasm</keyword>
<dbReference type="Proteomes" id="UP000027730">
    <property type="component" value="Unassembled WGS sequence"/>
</dbReference>
<evidence type="ECO:0000256" key="1">
    <source>
        <dbReference type="ARBA" id="ARBA00004123"/>
    </source>
</evidence>
<dbReference type="RefSeq" id="XP_013427689.1">
    <property type="nucleotide sequence ID" value="XM_013572235.1"/>
</dbReference>
<feature type="region of interest" description="Disordered" evidence="8">
    <location>
        <begin position="453"/>
        <end position="482"/>
    </location>
</feature>
<evidence type="ECO:0000259" key="9">
    <source>
        <dbReference type="Pfam" id="PF01399"/>
    </source>
</evidence>
<dbReference type="HOGENOM" id="CLU_028825_1_1_1"/>
<organism evidence="11 12">
    <name type="scientific">Aureobasidium namibiae CBS 147.97</name>
    <dbReference type="NCBI Taxonomy" id="1043004"/>
    <lineage>
        <taxon>Eukaryota</taxon>
        <taxon>Fungi</taxon>
        <taxon>Dikarya</taxon>
        <taxon>Ascomycota</taxon>
        <taxon>Pezizomycotina</taxon>
        <taxon>Dothideomycetes</taxon>
        <taxon>Dothideomycetidae</taxon>
        <taxon>Dothideales</taxon>
        <taxon>Saccotheciaceae</taxon>
        <taxon>Aureobasidium</taxon>
    </lineage>
</organism>
<dbReference type="PANTHER" id="PTHR10758:SF1">
    <property type="entry name" value="COP9 SIGNALOSOME COMPLEX SUBUNIT 3"/>
    <property type="match status" value="1"/>
</dbReference>
<evidence type="ECO:0000256" key="4">
    <source>
        <dbReference type="ARBA" id="ARBA00014878"/>
    </source>
</evidence>
<evidence type="ECO:0000256" key="8">
    <source>
        <dbReference type="SAM" id="MobiDB-lite"/>
    </source>
</evidence>
<protein>
    <recommendedName>
        <fullName evidence="4">COP9 signalosome complex subunit 3</fullName>
    </recommendedName>
</protein>
<dbReference type="OrthoDB" id="29061at2759"/>
<evidence type="ECO:0000313" key="12">
    <source>
        <dbReference type="Proteomes" id="UP000027730"/>
    </source>
</evidence>
<accession>A0A074WNY4</accession>
<evidence type="ECO:0000256" key="7">
    <source>
        <dbReference type="ARBA" id="ARBA00023242"/>
    </source>
</evidence>
<dbReference type="PANTHER" id="PTHR10758">
    <property type="entry name" value="26S PROTEASOME NON-ATPASE REGULATORY SUBUNIT 3/COP9 SIGNALOSOME COMPLEX SUBUNIT 3"/>
    <property type="match status" value="1"/>
</dbReference>
<dbReference type="GeneID" id="25415151"/>
<dbReference type="Pfam" id="PF01399">
    <property type="entry name" value="PCI"/>
    <property type="match status" value="1"/>
</dbReference>
<evidence type="ECO:0000256" key="6">
    <source>
        <dbReference type="ARBA" id="ARBA00022790"/>
    </source>
</evidence>
<evidence type="ECO:0000313" key="11">
    <source>
        <dbReference type="EMBL" id="KEQ73304.1"/>
    </source>
</evidence>
<dbReference type="InterPro" id="IPR055089">
    <property type="entry name" value="COP9_N"/>
</dbReference>
<keyword evidence="12" id="KW-1185">Reference proteome</keyword>
<dbReference type="GO" id="GO:0008180">
    <property type="term" value="C:COP9 signalosome"/>
    <property type="evidence" value="ECO:0007669"/>
    <property type="project" value="UniProtKB-KW"/>
</dbReference>